<reference evidence="1 2" key="1">
    <citation type="submission" date="2017-02" db="EMBL/GenBank/DDBJ databases">
        <title>The new phylogeny of genus Mycobacterium.</title>
        <authorList>
            <person name="Tortoli E."/>
            <person name="Trovato A."/>
            <person name="Cirillo D.M."/>
        </authorList>
    </citation>
    <scope>NUCLEOTIDE SEQUENCE [LARGE SCALE GENOMIC DNA]</scope>
    <source>
        <strain evidence="1 2">DSM 44471</strain>
    </source>
</reference>
<evidence type="ECO:0000313" key="1">
    <source>
        <dbReference type="EMBL" id="ORA72460.1"/>
    </source>
</evidence>
<accession>A0A1X0DKT3</accession>
<dbReference type="EMBL" id="MVHR01000020">
    <property type="protein sequence ID" value="ORA72460.1"/>
    <property type="molecule type" value="Genomic_DNA"/>
</dbReference>
<dbReference type="OrthoDB" id="5180813at2"/>
<protein>
    <submittedName>
        <fullName evidence="1">Uncharacterized protein</fullName>
    </submittedName>
</protein>
<dbReference type="STRING" id="53376.BST25_14555"/>
<dbReference type="Proteomes" id="UP000192566">
    <property type="component" value="Unassembled WGS sequence"/>
</dbReference>
<dbReference type="SUPFAM" id="SSF50475">
    <property type="entry name" value="FMN-binding split barrel"/>
    <property type="match status" value="1"/>
</dbReference>
<evidence type="ECO:0000313" key="2">
    <source>
        <dbReference type="Proteomes" id="UP000192566"/>
    </source>
</evidence>
<name>A0A1X0DKT3_MYCHE</name>
<keyword evidence="2" id="KW-1185">Reference proteome</keyword>
<dbReference type="RefSeq" id="WP_062906579.1">
    <property type="nucleotide sequence ID" value="NZ_AP022615.1"/>
</dbReference>
<gene>
    <name evidence="1" type="ORF">BST25_14555</name>
</gene>
<organism evidence="1 2">
    <name type="scientific">Mycobacterium heidelbergense</name>
    <dbReference type="NCBI Taxonomy" id="53376"/>
    <lineage>
        <taxon>Bacteria</taxon>
        <taxon>Bacillati</taxon>
        <taxon>Actinomycetota</taxon>
        <taxon>Actinomycetes</taxon>
        <taxon>Mycobacteriales</taxon>
        <taxon>Mycobacteriaceae</taxon>
        <taxon>Mycobacterium</taxon>
        <taxon>Mycobacterium simiae complex</taxon>
    </lineage>
</organism>
<dbReference type="AlphaFoldDB" id="A0A1X0DKT3"/>
<proteinExistence type="predicted"/>
<dbReference type="Gene3D" id="2.30.110.10">
    <property type="entry name" value="Electron Transport, Fmn-binding Protein, Chain A"/>
    <property type="match status" value="1"/>
</dbReference>
<dbReference type="InterPro" id="IPR012349">
    <property type="entry name" value="Split_barrel_FMN-bd"/>
</dbReference>
<comment type="caution">
    <text evidence="1">The sequence shown here is derived from an EMBL/GenBank/DDBJ whole genome shotgun (WGS) entry which is preliminary data.</text>
</comment>
<sequence>MDFTAFRLTDDERTQLLAVQTECAVGWLNSDGWPVSTFLTYVFERDAFWVTSFRDRPRVACLVADPRSTVAVSSAGKPLGHGRMISARTLAVVHDDVSTAEWFYPRFCQMAGLDAAALARQDRVVIELRPRAWNSFDAKRMLHPLSY</sequence>